<gene>
    <name evidence="1" type="ORF">SARC_06051</name>
</gene>
<dbReference type="RefSeq" id="XP_014155530.1">
    <property type="nucleotide sequence ID" value="XM_014300055.1"/>
</dbReference>
<evidence type="ECO:0000313" key="2">
    <source>
        <dbReference type="Proteomes" id="UP000054560"/>
    </source>
</evidence>
<dbReference type="AlphaFoldDB" id="A0A0L0G0A8"/>
<dbReference type="EMBL" id="KQ242013">
    <property type="protein sequence ID" value="KNC81628.1"/>
    <property type="molecule type" value="Genomic_DNA"/>
</dbReference>
<name>A0A0L0G0A8_9EUKA</name>
<proteinExistence type="predicted"/>
<evidence type="ECO:0000313" key="1">
    <source>
        <dbReference type="EMBL" id="KNC81628.1"/>
    </source>
</evidence>
<sequence>MVDYIKIKGGRSTKVNAQGANQQLGALRVVMAIEMAMTTSERAPKVVVNSRTTNLIPTSSNYLSYAVITTGMVAMRTFRSMIAMQEDEEVLWSVKSLMVIKTPRVTLQTKDGWRFCTNFAK</sequence>
<accession>A0A0L0G0A8</accession>
<protein>
    <submittedName>
        <fullName evidence="1">Uncharacterized protein</fullName>
    </submittedName>
</protein>
<keyword evidence="2" id="KW-1185">Reference proteome</keyword>
<dbReference type="GeneID" id="25906555"/>
<organism evidence="1 2">
    <name type="scientific">Sphaeroforma arctica JP610</name>
    <dbReference type="NCBI Taxonomy" id="667725"/>
    <lineage>
        <taxon>Eukaryota</taxon>
        <taxon>Ichthyosporea</taxon>
        <taxon>Ichthyophonida</taxon>
        <taxon>Sphaeroforma</taxon>
    </lineage>
</organism>
<dbReference type="Proteomes" id="UP000054560">
    <property type="component" value="Unassembled WGS sequence"/>
</dbReference>
<reference evidence="1 2" key="1">
    <citation type="submission" date="2011-02" db="EMBL/GenBank/DDBJ databases">
        <title>The Genome Sequence of Sphaeroforma arctica JP610.</title>
        <authorList>
            <consortium name="The Broad Institute Genome Sequencing Platform"/>
            <person name="Russ C."/>
            <person name="Cuomo C."/>
            <person name="Young S.K."/>
            <person name="Zeng Q."/>
            <person name="Gargeya S."/>
            <person name="Alvarado L."/>
            <person name="Berlin A."/>
            <person name="Chapman S.B."/>
            <person name="Chen Z."/>
            <person name="Freedman E."/>
            <person name="Gellesch M."/>
            <person name="Goldberg J."/>
            <person name="Griggs A."/>
            <person name="Gujja S."/>
            <person name="Heilman E."/>
            <person name="Heiman D."/>
            <person name="Howarth C."/>
            <person name="Mehta T."/>
            <person name="Neiman D."/>
            <person name="Pearson M."/>
            <person name="Roberts A."/>
            <person name="Saif S."/>
            <person name="Shea T."/>
            <person name="Shenoy N."/>
            <person name="Sisk P."/>
            <person name="Stolte C."/>
            <person name="Sykes S."/>
            <person name="White J."/>
            <person name="Yandava C."/>
            <person name="Burger G."/>
            <person name="Gray M.W."/>
            <person name="Holland P.W.H."/>
            <person name="King N."/>
            <person name="Lang F.B.F."/>
            <person name="Roger A.J."/>
            <person name="Ruiz-Trillo I."/>
            <person name="Haas B."/>
            <person name="Nusbaum C."/>
            <person name="Birren B."/>
        </authorList>
    </citation>
    <scope>NUCLEOTIDE SEQUENCE [LARGE SCALE GENOMIC DNA]</scope>
    <source>
        <strain evidence="1 2">JP610</strain>
    </source>
</reference>